<evidence type="ECO:0000313" key="3">
    <source>
        <dbReference type="Proteomes" id="UP000799753"/>
    </source>
</evidence>
<organism evidence="2 3">
    <name type="scientific">Massarina eburnea CBS 473.64</name>
    <dbReference type="NCBI Taxonomy" id="1395130"/>
    <lineage>
        <taxon>Eukaryota</taxon>
        <taxon>Fungi</taxon>
        <taxon>Dikarya</taxon>
        <taxon>Ascomycota</taxon>
        <taxon>Pezizomycotina</taxon>
        <taxon>Dothideomycetes</taxon>
        <taxon>Pleosporomycetidae</taxon>
        <taxon>Pleosporales</taxon>
        <taxon>Massarineae</taxon>
        <taxon>Massarinaceae</taxon>
        <taxon>Massarina</taxon>
    </lineage>
</organism>
<feature type="compositionally biased region" description="Low complexity" evidence="1">
    <location>
        <begin position="103"/>
        <end position="115"/>
    </location>
</feature>
<name>A0A6A6S8F1_9PLEO</name>
<keyword evidence="3" id="KW-1185">Reference proteome</keyword>
<evidence type="ECO:0000256" key="1">
    <source>
        <dbReference type="SAM" id="MobiDB-lite"/>
    </source>
</evidence>
<dbReference type="Proteomes" id="UP000799753">
    <property type="component" value="Unassembled WGS sequence"/>
</dbReference>
<evidence type="ECO:0000313" key="2">
    <source>
        <dbReference type="EMBL" id="KAF2642698.1"/>
    </source>
</evidence>
<protein>
    <submittedName>
        <fullName evidence="2">Uncharacterized protein</fullName>
    </submittedName>
</protein>
<accession>A0A6A6S8F1</accession>
<feature type="region of interest" description="Disordered" evidence="1">
    <location>
        <begin position="103"/>
        <end position="132"/>
    </location>
</feature>
<sequence length="162" mass="17751">MAVLTAQVTLPNQYSPPPPCLSYYLSPPFTAAIALPERASAGTCTCQKSFCGYKPHFSFALCLDRSTQPHFPTAFSHPGLFADLSEQKSTKKIQKIAKITVSTTPPTTSSHASVSHADHCSVPPPSRSQHKIPVRLPVRSPPDDSLPPAYFTVIFERRFQQL</sequence>
<gene>
    <name evidence="2" type="ORF">P280DRAFT_271922</name>
</gene>
<dbReference type="AlphaFoldDB" id="A0A6A6S8F1"/>
<proteinExistence type="predicted"/>
<reference evidence="2" key="1">
    <citation type="journal article" date="2020" name="Stud. Mycol.">
        <title>101 Dothideomycetes genomes: a test case for predicting lifestyles and emergence of pathogens.</title>
        <authorList>
            <person name="Haridas S."/>
            <person name="Albert R."/>
            <person name="Binder M."/>
            <person name="Bloem J."/>
            <person name="Labutti K."/>
            <person name="Salamov A."/>
            <person name="Andreopoulos B."/>
            <person name="Baker S."/>
            <person name="Barry K."/>
            <person name="Bills G."/>
            <person name="Bluhm B."/>
            <person name="Cannon C."/>
            <person name="Castanera R."/>
            <person name="Culley D."/>
            <person name="Daum C."/>
            <person name="Ezra D."/>
            <person name="Gonzalez J."/>
            <person name="Henrissat B."/>
            <person name="Kuo A."/>
            <person name="Liang C."/>
            <person name="Lipzen A."/>
            <person name="Lutzoni F."/>
            <person name="Magnuson J."/>
            <person name="Mondo S."/>
            <person name="Nolan M."/>
            <person name="Ohm R."/>
            <person name="Pangilinan J."/>
            <person name="Park H.-J."/>
            <person name="Ramirez L."/>
            <person name="Alfaro M."/>
            <person name="Sun H."/>
            <person name="Tritt A."/>
            <person name="Yoshinaga Y."/>
            <person name="Zwiers L.-H."/>
            <person name="Turgeon B."/>
            <person name="Goodwin S."/>
            <person name="Spatafora J."/>
            <person name="Crous P."/>
            <person name="Grigoriev I."/>
        </authorList>
    </citation>
    <scope>NUCLEOTIDE SEQUENCE</scope>
    <source>
        <strain evidence="2">CBS 473.64</strain>
    </source>
</reference>
<dbReference type="EMBL" id="MU006781">
    <property type="protein sequence ID" value="KAF2642698.1"/>
    <property type="molecule type" value="Genomic_DNA"/>
</dbReference>